<gene>
    <name evidence="2" type="ORF">CMN54_01975</name>
</gene>
<feature type="transmembrane region" description="Helical" evidence="1">
    <location>
        <begin position="117"/>
        <end position="138"/>
    </location>
</feature>
<evidence type="ECO:0000313" key="2">
    <source>
        <dbReference type="EMBL" id="MAH62221.1"/>
    </source>
</evidence>
<keyword evidence="1" id="KW-0472">Membrane</keyword>
<dbReference type="EMBL" id="NZEX01000019">
    <property type="protein sequence ID" value="MAH62221.1"/>
    <property type="molecule type" value="Genomic_DNA"/>
</dbReference>
<keyword evidence="1" id="KW-0812">Transmembrane</keyword>
<evidence type="ECO:0000313" key="3">
    <source>
        <dbReference type="Proteomes" id="UP000226525"/>
    </source>
</evidence>
<keyword evidence="1" id="KW-1133">Transmembrane helix</keyword>
<feature type="transmembrane region" description="Helical" evidence="1">
    <location>
        <begin position="66"/>
        <end position="84"/>
    </location>
</feature>
<evidence type="ECO:0000256" key="1">
    <source>
        <dbReference type="SAM" id="Phobius"/>
    </source>
</evidence>
<protein>
    <submittedName>
        <fullName evidence="2">YggT family protein</fullName>
    </submittedName>
</protein>
<feature type="transmembrane region" description="Helical" evidence="1">
    <location>
        <begin position="7"/>
        <end position="32"/>
    </location>
</feature>
<feature type="transmembrane region" description="Helical" evidence="1">
    <location>
        <begin position="91"/>
        <end position="111"/>
    </location>
</feature>
<accession>A0A2D6YGB3</accession>
<sequence length="208" mass="23949">MPDLLELIASGTCFGLFVYKWIIIIAVVLTWVSADPYNPFVSWINRFTRPFWYWCERWLPLTIRHFSAYFSLLLVIFGQALIPASVRSINLFLQGIIEVDALALQFGGHLIQSTSIIAQSIFFFFMLILGFWFFLTLINPAYNNPIVQVLHTLADPLLSPLQRYLPRMRFDISPLIGVALFYLLNAYLVHPIAFYGGMLSQPVQLCVY</sequence>
<dbReference type="AlphaFoldDB" id="A0A2D6YGB3"/>
<reference evidence="3" key="1">
    <citation type="submission" date="2017-09" db="EMBL/GenBank/DDBJ databases">
        <title>The Reconstruction of 2,631 Draft Metagenome-Assembled Genomes from the Global Oceans.</title>
        <authorList>
            <person name="Tully B.J."/>
            <person name="Graham E.D."/>
            <person name="Heidelberg J.F."/>
        </authorList>
    </citation>
    <scope>NUCLEOTIDE SEQUENCE [LARGE SCALE GENOMIC DNA]</scope>
</reference>
<comment type="caution">
    <text evidence="2">The sequence shown here is derived from an EMBL/GenBank/DDBJ whole genome shotgun (WGS) entry which is preliminary data.</text>
</comment>
<proteinExistence type="predicted"/>
<feature type="transmembrane region" description="Helical" evidence="1">
    <location>
        <begin position="172"/>
        <end position="195"/>
    </location>
</feature>
<organism evidence="2 3">
    <name type="scientific">SAR324 cluster bacterium</name>
    <dbReference type="NCBI Taxonomy" id="2024889"/>
    <lineage>
        <taxon>Bacteria</taxon>
        <taxon>Deltaproteobacteria</taxon>
        <taxon>SAR324 cluster</taxon>
    </lineage>
</organism>
<dbReference type="InterPro" id="IPR003425">
    <property type="entry name" value="CCB3/YggT"/>
</dbReference>
<dbReference type="GO" id="GO:0016020">
    <property type="term" value="C:membrane"/>
    <property type="evidence" value="ECO:0007669"/>
    <property type="project" value="InterPro"/>
</dbReference>
<dbReference type="Pfam" id="PF02325">
    <property type="entry name" value="CCB3_YggT"/>
    <property type="match status" value="2"/>
</dbReference>
<name>A0A2D6YGB3_9DELT</name>
<dbReference type="Proteomes" id="UP000226525">
    <property type="component" value="Unassembled WGS sequence"/>
</dbReference>